<evidence type="ECO:0000313" key="1">
    <source>
        <dbReference type="EMBL" id="SEP52459.1"/>
    </source>
</evidence>
<dbReference type="EMBL" id="FOEF01000020">
    <property type="protein sequence ID" value="SEP52459.1"/>
    <property type="molecule type" value="Genomic_DNA"/>
</dbReference>
<evidence type="ECO:0000313" key="2">
    <source>
        <dbReference type="Proteomes" id="UP000198582"/>
    </source>
</evidence>
<name>A0A1H8YJY8_9PSEU</name>
<gene>
    <name evidence="1" type="ORF">SAMN04489732_120126</name>
</gene>
<sequence length="74" mass="7393">MIGTGRSLPGAVVAGRAVFGTRAGLSAQLVFGTRAGFLGRPVFGTRAGFPTHAVLPVQAGSRMRPEPGATEAGA</sequence>
<proteinExistence type="predicted"/>
<protein>
    <submittedName>
        <fullName evidence="1">Uncharacterized protein</fullName>
    </submittedName>
</protein>
<reference evidence="1 2" key="1">
    <citation type="submission" date="2016-10" db="EMBL/GenBank/DDBJ databases">
        <authorList>
            <person name="de Groot N.N."/>
        </authorList>
    </citation>
    <scope>NUCLEOTIDE SEQUENCE [LARGE SCALE GENOMIC DNA]</scope>
    <source>
        <strain evidence="1 2">DSM 44993</strain>
    </source>
</reference>
<dbReference type="STRING" id="394193.SAMN04489732_120126"/>
<organism evidence="1 2">
    <name type="scientific">Amycolatopsis saalfeldensis</name>
    <dbReference type="NCBI Taxonomy" id="394193"/>
    <lineage>
        <taxon>Bacteria</taxon>
        <taxon>Bacillati</taxon>
        <taxon>Actinomycetota</taxon>
        <taxon>Actinomycetes</taxon>
        <taxon>Pseudonocardiales</taxon>
        <taxon>Pseudonocardiaceae</taxon>
        <taxon>Amycolatopsis</taxon>
    </lineage>
</organism>
<accession>A0A1H8YJY8</accession>
<dbReference type="Proteomes" id="UP000198582">
    <property type="component" value="Unassembled WGS sequence"/>
</dbReference>
<dbReference type="AlphaFoldDB" id="A0A1H8YJY8"/>
<keyword evidence="2" id="KW-1185">Reference proteome</keyword>